<dbReference type="PANTHER" id="PTHR22916">
    <property type="entry name" value="GLYCOSYLTRANSFERASE"/>
    <property type="match status" value="1"/>
</dbReference>
<dbReference type="STRING" id="755178.Cyan10605_1076"/>
<organism evidence="2 3">
    <name type="scientific">Cyanobacterium aponinum (strain PCC 10605)</name>
    <dbReference type="NCBI Taxonomy" id="755178"/>
    <lineage>
        <taxon>Bacteria</taxon>
        <taxon>Bacillati</taxon>
        <taxon>Cyanobacteriota</taxon>
        <taxon>Cyanophyceae</taxon>
        <taxon>Oscillatoriophycideae</taxon>
        <taxon>Chroococcales</taxon>
        <taxon>Geminocystaceae</taxon>
        <taxon>Cyanobacterium</taxon>
    </lineage>
</organism>
<proteinExistence type="predicted"/>
<dbReference type="CDD" id="cd06433">
    <property type="entry name" value="GT_2_WfgS_like"/>
    <property type="match status" value="1"/>
</dbReference>
<evidence type="ECO:0000259" key="1">
    <source>
        <dbReference type="Pfam" id="PF00535"/>
    </source>
</evidence>
<evidence type="ECO:0000313" key="3">
    <source>
        <dbReference type="Proteomes" id="UP000010480"/>
    </source>
</evidence>
<sequence>MKVSIITVVYNNKSTIECAINSVLSQNYPKVEYIIIDGQSTDGTIEKIKPYQDRIDHFISEPDKGIYDAMNKGLKLATGDIVGILNSDDFYVNNSIISRIVSYFEKTRVDLVFGDIVYVNSQNLDKITRYYSSANFTPKKFAWGWMPAHPSCFLKRNIYEKYGYFKTDYQIAADYEILTRFIAKYNIRYAYIPEVFVKMRTGGKSTANLKSNLILNQEIVKACRENGIKTNIYKVFLKYFTKVFQLIKR</sequence>
<feature type="domain" description="Glycosyltransferase 2-like" evidence="1">
    <location>
        <begin position="4"/>
        <end position="150"/>
    </location>
</feature>
<dbReference type="InterPro" id="IPR029044">
    <property type="entry name" value="Nucleotide-diphossugar_trans"/>
</dbReference>
<protein>
    <submittedName>
        <fullName evidence="2">Glycosyl transferase family 2</fullName>
    </submittedName>
</protein>
<dbReference type="Proteomes" id="UP000010480">
    <property type="component" value="Chromosome"/>
</dbReference>
<dbReference type="EMBL" id="CP003947">
    <property type="protein sequence ID" value="AFZ53199.1"/>
    <property type="molecule type" value="Genomic_DNA"/>
</dbReference>
<gene>
    <name evidence="2" type="ordered locus">Cyan10605_1076</name>
</gene>
<evidence type="ECO:0000313" key="2">
    <source>
        <dbReference type="EMBL" id="AFZ53199.1"/>
    </source>
</evidence>
<accession>K9Z244</accession>
<dbReference type="RefSeq" id="WP_015218930.1">
    <property type="nucleotide sequence ID" value="NC_019776.1"/>
</dbReference>
<keyword evidence="3" id="KW-1185">Reference proteome</keyword>
<dbReference type="InterPro" id="IPR001173">
    <property type="entry name" value="Glyco_trans_2-like"/>
</dbReference>
<dbReference type="OrthoDB" id="396512at2"/>
<reference evidence="3" key="1">
    <citation type="journal article" date="2013" name="Proc. Natl. Acad. Sci. U.S.A.">
        <title>Improving the coverage of the cyanobacterial phylum using diversity-driven genome sequencing.</title>
        <authorList>
            <person name="Shih P.M."/>
            <person name="Wu D."/>
            <person name="Latifi A."/>
            <person name="Axen S.D."/>
            <person name="Fewer D.P."/>
            <person name="Talla E."/>
            <person name="Calteau A."/>
            <person name="Cai F."/>
            <person name="Tandeau de Marsac N."/>
            <person name="Rippka R."/>
            <person name="Herdman M."/>
            <person name="Sivonen K."/>
            <person name="Coursin T."/>
            <person name="Laurent T."/>
            <person name="Goodwin L."/>
            <person name="Nolan M."/>
            <person name="Davenport K.W."/>
            <person name="Han C.S."/>
            <person name="Rubin E.M."/>
            <person name="Eisen J.A."/>
            <person name="Woyke T."/>
            <person name="Gugger M."/>
            <person name="Kerfeld C.A."/>
        </authorList>
    </citation>
    <scope>NUCLEOTIDE SEQUENCE [LARGE SCALE GENOMIC DNA]</scope>
    <source>
        <strain evidence="3">PCC 10605</strain>
    </source>
</reference>
<dbReference type="KEGG" id="can:Cyan10605_1076"/>
<dbReference type="SUPFAM" id="SSF53448">
    <property type="entry name" value="Nucleotide-diphospho-sugar transferases"/>
    <property type="match status" value="1"/>
</dbReference>
<dbReference type="AlphaFoldDB" id="K9Z244"/>
<dbReference type="eggNOG" id="COG1215">
    <property type="taxonomic scope" value="Bacteria"/>
</dbReference>
<name>K9Z244_CYAAP</name>
<dbReference type="HOGENOM" id="CLU_025996_21_1_3"/>
<dbReference type="Gene3D" id="3.90.550.10">
    <property type="entry name" value="Spore Coat Polysaccharide Biosynthesis Protein SpsA, Chain A"/>
    <property type="match status" value="1"/>
</dbReference>
<keyword evidence="2" id="KW-0808">Transferase</keyword>
<dbReference type="Pfam" id="PF00535">
    <property type="entry name" value="Glycos_transf_2"/>
    <property type="match status" value="1"/>
</dbReference>
<dbReference type="GO" id="GO:0016758">
    <property type="term" value="F:hexosyltransferase activity"/>
    <property type="evidence" value="ECO:0007669"/>
    <property type="project" value="UniProtKB-ARBA"/>
</dbReference>
<dbReference type="PANTHER" id="PTHR22916:SF3">
    <property type="entry name" value="UDP-GLCNAC:BETAGAL BETA-1,3-N-ACETYLGLUCOSAMINYLTRANSFERASE-LIKE PROTEIN 1"/>
    <property type="match status" value="1"/>
</dbReference>